<proteinExistence type="predicted"/>
<reference evidence="3" key="1">
    <citation type="submission" date="2020-07" db="EMBL/GenBank/DDBJ databases">
        <title>Complete genome sequencing of Coprobacter sp. strain 2CBH44.</title>
        <authorList>
            <person name="Sakamoto M."/>
            <person name="Murakami T."/>
            <person name="Mori H."/>
        </authorList>
    </citation>
    <scope>NUCLEOTIDE SEQUENCE [LARGE SCALE GENOMIC DNA]</scope>
    <source>
        <strain evidence="3">2CBH44</strain>
    </source>
</reference>
<accession>A0A7G1HQB8</accession>
<gene>
    <name evidence="2" type="ORF">Cop2CBH44_01490</name>
</gene>
<feature type="transmembrane region" description="Helical" evidence="1">
    <location>
        <begin position="118"/>
        <end position="135"/>
    </location>
</feature>
<evidence type="ECO:0000256" key="1">
    <source>
        <dbReference type="SAM" id="Phobius"/>
    </source>
</evidence>
<name>A0A7G1HQB8_9BACT</name>
<keyword evidence="1" id="KW-1133">Transmembrane helix</keyword>
<keyword evidence="1" id="KW-0812">Transmembrane</keyword>
<protein>
    <submittedName>
        <fullName evidence="2">Uncharacterized protein</fullName>
    </submittedName>
</protein>
<feature type="transmembrane region" description="Helical" evidence="1">
    <location>
        <begin position="63"/>
        <end position="88"/>
    </location>
</feature>
<dbReference type="Proteomes" id="UP000594042">
    <property type="component" value="Chromosome"/>
</dbReference>
<feature type="transmembrane region" description="Helical" evidence="1">
    <location>
        <begin position="94"/>
        <end position="111"/>
    </location>
</feature>
<evidence type="ECO:0000313" key="2">
    <source>
        <dbReference type="EMBL" id="BCI61796.1"/>
    </source>
</evidence>
<organism evidence="2 3">
    <name type="scientific">Coprobacter secundus subsp. similis</name>
    <dbReference type="NCBI Taxonomy" id="2751153"/>
    <lineage>
        <taxon>Bacteria</taxon>
        <taxon>Pseudomonadati</taxon>
        <taxon>Bacteroidota</taxon>
        <taxon>Bacteroidia</taxon>
        <taxon>Bacteroidales</taxon>
        <taxon>Barnesiellaceae</taxon>
        <taxon>Coprobacter</taxon>
    </lineage>
</organism>
<evidence type="ECO:0000313" key="3">
    <source>
        <dbReference type="Proteomes" id="UP000594042"/>
    </source>
</evidence>
<feature type="transmembrane region" description="Helical" evidence="1">
    <location>
        <begin position="31"/>
        <end position="51"/>
    </location>
</feature>
<keyword evidence="1" id="KW-0472">Membrane</keyword>
<keyword evidence="3" id="KW-1185">Reference proteome</keyword>
<sequence length="147" mass="16164">MKEEEKSELEAIINETLQDGAQADNSPLGAFSLWVVFPLFLLILGRIVGLIQSINSIIQYILWNANITPFIIAIILQAASIASAILLLLKKKSGYWGIVATFLLAIIPGYMTGLWIRTTIGAILGILLVTAILQIRKNGVKGWYLLQ</sequence>
<dbReference type="EMBL" id="AP023322">
    <property type="protein sequence ID" value="BCI61796.1"/>
    <property type="molecule type" value="Genomic_DNA"/>
</dbReference>
<dbReference type="KEGG" id="copr:Cop2CBH44_01490"/>
<dbReference type="AlphaFoldDB" id="A0A7G1HQB8"/>
<dbReference type="RefSeq" id="WP_021929770.1">
    <property type="nucleotide sequence ID" value="NZ_AP023322.1"/>
</dbReference>